<dbReference type="InterPro" id="IPR012340">
    <property type="entry name" value="NA-bd_OB-fold"/>
</dbReference>
<evidence type="ECO:0000256" key="2">
    <source>
        <dbReference type="ARBA" id="ARBA00022517"/>
    </source>
</evidence>
<feature type="binding site" evidence="10">
    <location>
        <begin position="148"/>
        <end position="151"/>
    </location>
    <ligand>
        <name>GTP</name>
        <dbReference type="ChEBI" id="CHEBI:37565"/>
    </ligand>
</feature>
<dbReference type="InterPro" id="IPR027417">
    <property type="entry name" value="P-loop_NTPase"/>
</dbReference>
<feature type="domain" description="CP-type G" evidence="12">
    <location>
        <begin position="101"/>
        <end position="258"/>
    </location>
</feature>
<proteinExistence type="inferred from homology"/>
<evidence type="ECO:0000256" key="3">
    <source>
        <dbReference type="ARBA" id="ARBA00022723"/>
    </source>
</evidence>
<keyword evidence="4 10" id="KW-0699">rRNA-binding</keyword>
<keyword evidence="8 10" id="KW-0694">RNA-binding</keyword>
<keyword evidence="3 10" id="KW-0479">Metal-binding</keyword>
<dbReference type="EMBL" id="NPIA01000001">
    <property type="protein sequence ID" value="OZM58440.1"/>
    <property type="molecule type" value="Genomic_DNA"/>
</dbReference>
<evidence type="ECO:0000259" key="11">
    <source>
        <dbReference type="PROSITE" id="PS50936"/>
    </source>
</evidence>
<comment type="similarity">
    <text evidence="10">Belongs to the TRAFAC class YlqF/YawG GTPase family. RsgA subfamily.</text>
</comment>
<dbReference type="Proteomes" id="UP000217083">
    <property type="component" value="Unassembled WGS sequence"/>
</dbReference>
<reference evidence="13 14" key="2">
    <citation type="submission" date="2017-09" db="EMBL/GenBank/DDBJ databases">
        <title>Bacillus patelloidae sp. nov., isolated from the intestinal tract of a marine limpet.</title>
        <authorList>
            <person name="Liu R."/>
            <person name="Dong C."/>
            <person name="Shao Z."/>
        </authorList>
    </citation>
    <scope>NUCLEOTIDE SEQUENCE [LARGE SCALE GENOMIC DNA]</scope>
    <source>
        <strain evidence="13 14">SA5d-4</strain>
    </source>
</reference>
<dbReference type="GO" id="GO:0042274">
    <property type="term" value="P:ribosomal small subunit biogenesis"/>
    <property type="evidence" value="ECO:0007669"/>
    <property type="project" value="UniProtKB-UniRule"/>
</dbReference>
<dbReference type="GO" id="GO:0046872">
    <property type="term" value="F:metal ion binding"/>
    <property type="evidence" value="ECO:0007669"/>
    <property type="project" value="UniProtKB-KW"/>
</dbReference>
<keyword evidence="2 10" id="KW-0690">Ribosome biogenesis</keyword>
<evidence type="ECO:0000259" key="12">
    <source>
        <dbReference type="PROSITE" id="PS51721"/>
    </source>
</evidence>
<dbReference type="AlphaFoldDB" id="A0A263BXP6"/>
<evidence type="ECO:0000256" key="1">
    <source>
        <dbReference type="ARBA" id="ARBA00022490"/>
    </source>
</evidence>
<dbReference type="PANTHER" id="PTHR32120">
    <property type="entry name" value="SMALL RIBOSOMAL SUBUNIT BIOGENESIS GTPASE RSGA"/>
    <property type="match status" value="1"/>
</dbReference>
<comment type="function">
    <text evidence="10">One of several proteins that assist in the late maturation steps of the functional core of the 30S ribosomal subunit. Helps release RbfA from mature subunits. May play a role in the assembly of ribosomal proteins into the subunit. Circularly permuted GTPase that catalyzes slow GTP hydrolysis, GTPase activity is stimulated by the 30S ribosomal subunit.</text>
</comment>
<dbReference type="InterPro" id="IPR030378">
    <property type="entry name" value="G_CP_dom"/>
</dbReference>
<dbReference type="PROSITE" id="PS51721">
    <property type="entry name" value="G_CP"/>
    <property type="match status" value="1"/>
</dbReference>
<protein>
    <recommendedName>
        <fullName evidence="10">Small ribosomal subunit biogenesis GTPase RsgA</fullName>
        <ecNumber evidence="10">3.6.1.-</ecNumber>
    </recommendedName>
</protein>
<dbReference type="GO" id="GO:0019843">
    <property type="term" value="F:rRNA binding"/>
    <property type="evidence" value="ECO:0007669"/>
    <property type="project" value="UniProtKB-KW"/>
</dbReference>
<dbReference type="InterPro" id="IPR010914">
    <property type="entry name" value="RsgA_GTPase_dom"/>
</dbReference>
<feature type="domain" description="EngC GTPase" evidence="11">
    <location>
        <begin position="109"/>
        <end position="256"/>
    </location>
</feature>
<evidence type="ECO:0000256" key="7">
    <source>
        <dbReference type="ARBA" id="ARBA00022833"/>
    </source>
</evidence>
<name>A0A263BXP6_9BACI</name>
<dbReference type="Gene3D" id="2.40.50.140">
    <property type="entry name" value="Nucleic acid-binding proteins"/>
    <property type="match status" value="1"/>
</dbReference>
<gene>
    <name evidence="10 13" type="primary">rsgA</name>
    <name evidence="13" type="ORF">CIB95_02410</name>
</gene>
<feature type="binding site" evidence="10">
    <location>
        <position position="281"/>
    </location>
    <ligand>
        <name>Zn(2+)</name>
        <dbReference type="ChEBI" id="CHEBI:29105"/>
    </ligand>
</feature>
<evidence type="ECO:0000256" key="6">
    <source>
        <dbReference type="ARBA" id="ARBA00022801"/>
    </source>
</evidence>
<comment type="cofactor">
    <cofactor evidence="10">
        <name>Zn(2+)</name>
        <dbReference type="ChEBI" id="CHEBI:29105"/>
    </cofactor>
    <text evidence="10">Binds 1 zinc ion per subunit.</text>
</comment>
<evidence type="ECO:0000256" key="5">
    <source>
        <dbReference type="ARBA" id="ARBA00022741"/>
    </source>
</evidence>
<evidence type="ECO:0000313" key="14">
    <source>
        <dbReference type="Proteomes" id="UP000217083"/>
    </source>
</evidence>
<feature type="binding site" evidence="10">
    <location>
        <position position="288"/>
    </location>
    <ligand>
        <name>Zn(2+)</name>
        <dbReference type="ChEBI" id="CHEBI:29105"/>
    </ligand>
</feature>
<feature type="binding site" evidence="10">
    <location>
        <position position="294"/>
    </location>
    <ligand>
        <name>Zn(2+)</name>
        <dbReference type="ChEBI" id="CHEBI:29105"/>
    </ligand>
</feature>
<evidence type="ECO:0000256" key="4">
    <source>
        <dbReference type="ARBA" id="ARBA00022730"/>
    </source>
</evidence>
<feature type="binding site" evidence="10">
    <location>
        <begin position="200"/>
        <end position="208"/>
    </location>
    <ligand>
        <name>GTP</name>
        <dbReference type="ChEBI" id="CHEBI:37565"/>
    </ligand>
</feature>
<keyword evidence="7 10" id="KW-0862">Zinc</keyword>
<evidence type="ECO:0000256" key="8">
    <source>
        <dbReference type="ARBA" id="ARBA00022884"/>
    </source>
</evidence>
<keyword evidence="6 10" id="KW-0378">Hydrolase</keyword>
<keyword evidence="1 10" id="KW-0963">Cytoplasm</keyword>
<accession>A0A263BXP6</accession>
<dbReference type="PANTHER" id="PTHR32120:SF10">
    <property type="entry name" value="SMALL RIBOSOMAL SUBUNIT BIOGENESIS GTPASE RSGA"/>
    <property type="match status" value="1"/>
</dbReference>
<dbReference type="NCBIfam" id="TIGR00157">
    <property type="entry name" value="ribosome small subunit-dependent GTPase A"/>
    <property type="match status" value="1"/>
</dbReference>
<dbReference type="Pfam" id="PF03193">
    <property type="entry name" value="RsgA_GTPase"/>
    <property type="match status" value="1"/>
</dbReference>
<dbReference type="EC" id="3.6.1.-" evidence="10"/>
<dbReference type="GO" id="GO:0005737">
    <property type="term" value="C:cytoplasm"/>
    <property type="evidence" value="ECO:0007669"/>
    <property type="project" value="UniProtKB-SubCell"/>
</dbReference>
<reference evidence="14" key="1">
    <citation type="submission" date="2017-08" db="EMBL/GenBank/DDBJ databases">
        <authorList>
            <person name="Huang Z."/>
        </authorList>
    </citation>
    <scope>NUCLEOTIDE SEQUENCE [LARGE SCALE GENOMIC DNA]</scope>
    <source>
        <strain evidence="14">SA5d-4</strain>
    </source>
</reference>
<comment type="subunit">
    <text evidence="10">Monomer. Associates with 30S ribosomal subunit, binds 16S rRNA.</text>
</comment>
<dbReference type="InterPro" id="IPR004881">
    <property type="entry name" value="Ribosome_biogen_GTPase_RsgA"/>
</dbReference>
<dbReference type="PROSITE" id="PS50936">
    <property type="entry name" value="ENGC_GTPASE"/>
    <property type="match status" value="1"/>
</dbReference>
<dbReference type="SUPFAM" id="SSF50249">
    <property type="entry name" value="Nucleic acid-binding proteins"/>
    <property type="match status" value="1"/>
</dbReference>
<evidence type="ECO:0000313" key="13">
    <source>
        <dbReference type="EMBL" id="OZM58440.1"/>
    </source>
</evidence>
<keyword evidence="9 10" id="KW-0342">GTP-binding</keyword>
<comment type="caution">
    <text evidence="13">The sequence shown here is derived from an EMBL/GenBank/DDBJ whole genome shotgun (WGS) entry which is preliminary data.</text>
</comment>
<dbReference type="CDD" id="cd01854">
    <property type="entry name" value="YjeQ_EngC"/>
    <property type="match status" value="1"/>
</dbReference>
<dbReference type="GO" id="GO:0003924">
    <property type="term" value="F:GTPase activity"/>
    <property type="evidence" value="ECO:0007669"/>
    <property type="project" value="UniProtKB-UniRule"/>
</dbReference>
<keyword evidence="5 10" id="KW-0547">Nucleotide-binding</keyword>
<organism evidence="13 14">
    <name type="scientific">Lottiidibacillus patelloidae</name>
    <dbReference type="NCBI Taxonomy" id="2670334"/>
    <lineage>
        <taxon>Bacteria</taxon>
        <taxon>Bacillati</taxon>
        <taxon>Bacillota</taxon>
        <taxon>Bacilli</taxon>
        <taxon>Bacillales</taxon>
        <taxon>Bacillaceae</taxon>
        <taxon>Lottiidibacillus</taxon>
    </lineage>
</organism>
<dbReference type="HAMAP" id="MF_01820">
    <property type="entry name" value="GTPase_RsgA"/>
    <property type="match status" value="1"/>
</dbReference>
<sequence length="348" mass="39630">MNTLEKLGWNEKLNEQTKLQEEQFIGRVIVQQRGQYKILSEAGEFAAKITGKFFHQIVRQEEYPAVGDWVVYTKGEQDSEASIHQVLPRKSKFSRKTVGGITEEQIVATNIDTIFIVTSLNDDLNLRRIERYILLAWESGANPVIILNKLDLCTDIEEKKRLVEEVAIGVPIIEISALKNQRIENLSTYVKDGQTVALVGSSGVGKSTLINQLIGRDVQDVGGIREDDSRGRHTTTHRELFVIPSGGIIIDTPGMREIQLTDSEDGLSSTFHDIEELAELCRYRDCTHENEPKCAVKNAIDEGTLSADRLQSYRKLQREIHYIARKENQRLQLLEKEKWKKITKSNRK</sequence>
<evidence type="ECO:0000256" key="10">
    <source>
        <dbReference type="HAMAP-Rule" id="MF_01820"/>
    </source>
</evidence>
<dbReference type="SUPFAM" id="SSF52540">
    <property type="entry name" value="P-loop containing nucleoside triphosphate hydrolases"/>
    <property type="match status" value="1"/>
</dbReference>
<dbReference type="Gene3D" id="3.40.50.300">
    <property type="entry name" value="P-loop containing nucleotide triphosphate hydrolases"/>
    <property type="match status" value="1"/>
</dbReference>
<comment type="subcellular location">
    <subcellularLocation>
        <location evidence="10">Cytoplasm</location>
    </subcellularLocation>
</comment>
<keyword evidence="14" id="KW-1185">Reference proteome</keyword>
<evidence type="ECO:0000256" key="9">
    <source>
        <dbReference type="ARBA" id="ARBA00023134"/>
    </source>
</evidence>
<feature type="binding site" evidence="10">
    <location>
        <position position="286"/>
    </location>
    <ligand>
        <name>Zn(2+)</name>
        <dbReference type="ChEBI" id="CHEBI:29105"/>
    </ligand>
</feature>
<dbReference type="RefSeq" id="WP_094921339.1">
    <property type="nucleotide sequence ID" value="NZ_NPIA01000001.1"/>
</dbReference>
<dbReference type="Gene3D" id="1.10.40.50">
    <property type="entry name" value="Probable gtpase engc, domain 3"/>
    <property type="match status" value="1"/>
</dbReference>
<dbReference type="GO" id="GO:0005525">
    <property type="term" value="F:GTP binding"/>
    <property type="evidence" value="ECO:0007669"/>
    <property type="project" value="UniProtKB-UniRule"/>
</dbReference>